<dbReference type="InterPro" id="IPR051514">
    <property type="entry name" value="R-spondin"/>
</dbReference>
<organism evidence="17 18">
    <name type="scientific">Trichomonas vaginalis (strain ATCC PRA-98 / G3)</name>
    <dbReference type="NCBI Taxonomy" id="412133"/>
    <lineage>
        <taxon>Eukaryota</taxon>
        <taxon>Metamonada</taxon>
        <taxon>Parabasalia</taxon>
        <taxon>Trichomonadida</taxon>
        <taxon>Trichomonadidae</taxon>
        <taxon>Trichomonas</taxon>
    </lineage>
</organism>
<dbReference type="InParanoid" id="A2D8Z3"/>
<dbReference type="RefSeq" id="XP_001584005.1">
    <property type="nucleotide sequence ID" value="XM_001583955.1"/>
</dbReference>
<keyword evidence="10" id="KW-1133">Transmembrane helix</keyword>
<evidence type="ECO:0000256" key="4">
    <source>
        <dbReference type="ARBA" id="ARBA00022679"/>
    </source>
</evidence>
<evidence type="ECO:0000256" key="7">
    <source>
        <dbReference type="ARBA" id="ARBA00022741"/>
    </source>
</evidence>
<evidence type="ECO:0000256" key="12">
    <source>
        <dbReference type="ARBA" id="ARBA00023137"/>
    </source>
</evidence>
<evidence type="ECO:0000256" key="2">
    <source>
        <dbReference type="ARBA" id="ARBA00011902"/>
    </source>
</evidence>
<keyword evidence="4" id="KW-0808">Transferase</keyword>
<keyword evidence="8" id="KW-0418">Kinase</keyword>
<dbReference type="OMA" id="RRCINET"/>
<evidence type="ECO:0000259" key="16">
    <source>
        <dbReference type="SMART" id="SM00181"/>
    </source>
</evidence>
<dbReference type="SUPFAM" id="SSF57184">
    <property type="entry name" value="Growth factor receptor domain"/>
    <property type="match status" value="2"/>
</dbReference>
<keyword evidence="6" id="KW-0732">Signal</keyword>
<dbReference type="eggNOG" id="KOG3525">
    <property type="taxonomic scope" value="Eukaryota"/>
</dbReference>
<dbReference type="OrthoDB" id="300641at2759"/>
<keyword evidence="15" id="KW-0325">Glycoprotein</keyword>
<comment type="subcellular location">
    <subcellularLocation>
        <location evidence="1">Cell membrane</location>
        <topology evidence="1">Single-pass type I membrane protein</topology>
    </subcellularLocation>
</comment>
<dbReference type="KEGG" id="tva:5468578"/>
<evidence type="ECO:0000256" key="10">
    <source>
        <dbReference type="ARBA" id="ARBA00022989"/>
    </source>
</evidence>
<evidence type="ECO:0000256" key="8">
    <source>
        <dbReference type="ARBA" id="ARBA00022777"/>
    </source>
</evidence>
<dbReference type="AlphaFoldDB" id="A2D8Z3"/>
<reference evidence="17" key="1">
    <citation type="submission" date="2006-10" db="EMBL/GenBank/DDBJ databases">
        <authorList>
            <person name="Amadeo P."/>
            <person name="Zhao Q."/>
            <person name="Wortman J."/>
            <person name="Fraser-Liggett C."/>
            <person name="Carlton J."/>
        </authorList>
    </citation>
    <scope>NUCLEOTIDE SEQUENCE</scope>
    <source>
        <strain evidence="17">G3</strain>
    </source>
</reference>
<feature type="domain" description="EGF-like" evidence="16">
    <location>
        <begin position="255"/>
        <end position="284"/>
    </location>
</feature>
<keyword evidence="3" id="KW-1003">Cell membrane</keyword>
<dbReference type="CDD" id="cd00064">
    <property type="entry name" value="FU"/>
    <property type="match status" value="2"/>
</dbReference>
<feature type="domain" description="EGF-like" evidence="16">
    <location>
        <begin position="389"/>
        <end position="418"/>
    </location>
</feature>
<dbReference type="VEuPathDB" id="TrichDB:TVAGG3_0528980"/>
<dbReference type="InterPro" id="IPR055163">
    <property type="entry name" value="ALK/LTK-like_GRD"/>
</dbReference>
<feature type="domain" description="EGF-like" evidence="16">
    <location>
        <begin position="344"/>
        <end position="373"/>
    </location>
</feature>
<dbReference type="GO" id="GO:0005524">
    <property type="term" value="F:ATP binding"/>
    <property type="evidence" value="ECO:0007669"/>
    <property type="project" value="UniProtKB-KW"/>
</dbReference>
<keyword evidence="14" id="KW-0675">Receptor</keyword>
<evidence type="ECO:0000256" key="5">
    <source>
        <dbReference type="ARBA" id="ARBA00022692"/>
    </source>
</evidence>
<dbReference type="VEuPathDB" id="TrichDB:TVAG_182550"/>
<dbReference type="GO" id="GO:0004714">
    <property type="term" value="F:transmembrane receptor protein tyrosine kinase activity"/>
    <property type="evidence" value="ECO:0007669"/>
    <property type="project" value="UniProtKB-EC"/>
</dbReference>
<evidence type="ECO:0000256" key="15">
    <source>
        <dbReference type="ARBA" id="ARBA00023180"/>
    </source>
</evidence>
<keyword evidence="9" id="KW-0067">ATP-binding</keyword>
<feature type="domain" description="EGF-like" evidence="16">
    <location>
        <begin position="296"/>
        <end position="328"/>
    </location>
</feature>
<evidence type="ECO:0000256" key="13">
    <source>
        <dbReference type="ARBA" id="ARBA00023157"/>
    </source>
</evidence>
<name>A2D8Z3_TRIV3</name>
<dbReference type="SMART" id="SM00181">
    <property type="entry name" value="EGF"/>
    <property type="match status" value="5"/>
</dbReference>
<accession>A2D8Z3</accession>
<keyword evidence="7" id="KW-0547">Nucleotide-binding</keyword>
<dbReference type="Gene3D" id="2.10.220.10">
    <property type="entry name" value="Hormone Receptor, Insulin-like Growth Factor Receptor 1, Chain A, domain 2"/>
    <property type="match status" value="4"/>
</dbReference>
<dbReference type="GO" id="GO:0005886">
    <property type="term" value="C:plasma membrane"/>
    <property type="evidence" value="ECO:0007669"/>
    <property type="project" value="UniProtKB-SubCell"/>
</dbReference>
<dbReference type="PANTHER" id="PTHR46987">
    <property type="entry name" value="NEUROHYPOPHYSIAL HORMONES, N-TERMINAL DOMAIN CONTAINING PROTEIN"/>
    <property type="match status" value="1"/>
</dbReference>
<sequence>MLPILFLTAFSINYSRYSRESTVVLSSKTWSSSGTYQAVLYPGTYTFTAKGASGGIYNSGSSPGEDPGLGAHITGIYNYEGQSALTFEIIVGGDGQKGTAGYSNGGSAGTYTGKSGLTTNSGAGGGSSGIYLDSSPIIVAAGGSGSVNVVRGAPGGCGNNVYHIIWNSGYYEEEVITDSASVVDCSGSGKDGTSGTFPGSGGGGGILCGKGGSGQSSISASLVGYGGKSYMPSGFTCTPGHKTTENSYVTITPYSCTSPCQICYTNSTCTKCNDGYKLYKGSCVTSCPYGTDTDGNCVVCPTGCSSCSSSTQCTSCSSGYYLYESSCLTSCPLGFYASGSICQSCDSSCTACTSSTVCSACASGKKFYKNQCLSNHPDGTYKSNSNCIECSSNCLLCMDSTTCSKCESGFYLYNSSCHSSCPSGTYASNSSCENCPDHCTSCEITKSLKCTKCEDKYHLFSRRCINETLYNQLNSPELDIHLLNYGVNRRKVGTKERFV</sequence>
<reference evidence="17" key="2">
    <citation type="journal article" date="2007" name="Science">
        <title>Draft genome sequence of the sexually transmitted pathogen Trichomonas vaginalis.</title>
        <authorList>
            <person name="Carlton J.M."/>
            <person name="Hirt R.P."/>
            <person name="Silva J.C."/>
            <person name="Delcher A.L."/>
            <person name="Schatz M."/>
            <person name="Zhao Q."/>
            <person name="Wortman J.R."/>
            <person name="Bidwell S.L."/>
            <person name="Alsmark U.C.M."/>
            <person name="Besteiro S."/>
            <person name="Sicheritz-Ponten T."/>
            <person name="Noel C.J."/>
            <person name="Dacks J.B."/>
            <person name="Foster P.G."/>
            <person name="Simillion C."/>
            <person name="Van de Peer Y."/>
            <person name="Miranda-Saavedra D."/>
            <person name="Barton G.J."/>
            <person name="Westrop G.D."/>
            <person name="Mueller S."/>
            <person name="Dessi D."/>
            <person name="Fiori P.L."/>
            <person name="Ren Q."/>
            <person name="Paulsen I."/>
            <person name="Zhang H."/>
            <person name="Bastida-Corcuera F.D."/>
            <person name="Simoes-Barbosa A."/>
            <person name="Brown M.T."/>
            <person name="Hayes R.D."/>
            <person name="Mukherjee M."/>
            <person name="Okumura C.Y."/>
            <person name="Schneider R."/>
            <person name="Smith A.J."/>
            <person name="Vanacova S."/>
            <person name="Villalvazo M."/>
            <person name="Haas B.J."/>
            <person name="Pertea M."/>
            <person name="Feldblyum T.V."/>
            <person name="Utterback T.R."/>
            <person name="Shu C.L."/>
            <person name="Osoegawa K."/>
            <person name="de Jong P.J."/>
            <person name="Hrdy I."/>
            <person name="Horvathova L."/>
            <person name="Zubacova Z."/>
            <person name="Dolezal P."/>
            <person name="Malik S.B."/>
            <person name="Logsdon J.M. Jr."/>
            <person name="Henze K."/>
            <person name="Gupta A."/>
            <person name="Wang C.C."/>
            <person name="Dunne R.L."/>
            <person name="Upcroft J.A."/>
            <person name="Upcroft P."/>
            <person name="White O."/>
            <person name="Salzberg S.L."/>
            <person name="Tang P."/>
            <person name="Chiu C.-H."/>
            <person name="Lee Y.-S."/>
            <person name="Embley T.M."/>
            <person name="Coombs G.H."/>
            <person name="Mottram J.C."/>
            <person name="Tachezy J."/>
            <person name="Fraser-Liggett C.M."/>
            <person name="Johnson P.J."/>
        </authorList>
    </citation>
    <scope>NUCLEOTIDE SEQUENCE [LARGE SCALE GENOMIC DNA]</scope>
    <source>
        <strain evidence="17">G3</strain>
    </source>
</reference>
<dbReference type="Proteomes" id="UP000001542">
    <property type="component" value="Unassembled WGS sequence"/>
</dbReference>
<keyword evidence="18" id="KW-1185">Reference proteome</keyword>
<evidence type="ECO:0000256" key="6">
    <source>
        <dbReference type="ARBA" id="ARBA00022729"/>
    </source>
</evidence>
<evidence type="ECO:0000256" key="14">
    <source>
        <dbReference type="ARBA" id="ARBA00023170"/>
    </source>
</evidence>
<keyword evidence="13" id="KW-1015">Disulfide bond</keyword>
<protein>
    <recommendedName>
        <fullName evidence="2">receptor protein-tyrosine kinase</fullName>
        <ecNumber evidence="2">2.7.10.1</ecNumber>
    </recommendedName>
</protein>
<dbReference type="EMBL" id="DS113180">
    <property type="protein sequence ID" value="EAY23019.1"/>
    <property type="molecule type" value="Genomic_DNA"/>
</dbReference>
<evidence type="ECO:0000256" key="1">
    <source>
        <dbReference type="ARBA" id="ARBA00004251"/>
    </source>
</evidence>
<dbReference type="EC" id="2.7.10.1" evidence="2"/>
<evidence type="ECO:0000313" key="18">
    <source>
        <dbReference type="Proteomes" id="UP000001542"/>
    </source>
</evidence>
<dbReference type="Pfam" id="PF12810">
    <property type="entry name" value="ALK_LTK_GRD"/>
    <property type="match status" value="1"/>
</dbReference>
<feature type="domain" description="EGF-like" evidence="16">
    <location>
        <begin position="431"/>
        <end position="465"/>
    </location>
</feature>
<keyword evidence="5" id="KW-0812">Transmembrane</keyword>
<gene>
    <name evidence="17" type="ORF">TVAG_182550</name>
</gene>
<evidence type="ECO:0000256" key="9">
    <source>
        <dbReference type="ARBA" id="ARBA00022840"/>
    </source>
</evidence>
<dbReference type="SMART" id="SM00261">
    <property type="entry name" value="FU"/>
    <property type="match status" value="5"/>
</dbReference>
<dbReference type="InterPro" id="IPR000742">
    <property type="entry name" value="EGF"/>
</dbReference>
<evidence type="ECO:0000313" key="17">
    <source>
        <dbReference type="EMBL" id="EAY23019.1"/>
    </source>
</evidence>
<keyword evidence="11" id="KW-0472">Membrane</keyword>
<dbReference type="InterPro" id="IPR009030">
    <property type="entry name" value="Growth_fac_rcpt_cys_sf"/>
</dbReference>
<dbReference type="InterPro" id="IPR006212">
    <property type="entry name" value="Furin_repeat"/>
</dbReference>
<dbReference type="PANTHER" id="PTHR46987:SF7">
    <property type="entry name" value="TNFR-CYS DOMAIN-CONTAINING PROTEIN"/>
    <property type="match status" value="1"/>
</dbReference>
<dbReference type="STRING" id="5722.A2D8Z3"/>
<evidence type="ECO:0000256" key="11">
    <source>
        <dbReference type="ARBA" id="ARBA00023136"/>
    </source>
</evidence>
<evidence type="ECO:0000256" key="3">
    <source>
        <dbReference type="ARBA" id="ARBA00022475"/>
    </source>
</evidence>
<proteinExistence type="predicted"/>
<keyword evidence="12" id="KW-0829">Tyrosine-protein kinase</keyword>